<reference evidence="1" key="1">
    <citation type="journal article" date="2021" name="Proc. Natl. Acad. Sci. U.S.A.">
        <title>A Catalog of Tens of Thousands of Viruses from Human Metagenomes Reveals Hidden Associations with Chronic Diseases.</title>
        <authorList>
            <person name="Tisza M.J."/>
            <person name="Buck C.B."/>
        </authorList>
    </citation>
    <scope>NUCLEOTIDE SEQUENCE</scope>
    <source>
        <strain evidence="1">CtFIm6</strain>
    </source>
</reference>
<dbReference type="EMBL" id="BK032608">
    <property type="protein sequence ID" value="DAF51064.1"/>
    <property type="molecule type" value="Genomic_DNA"/>
</dbReference>
<proteinExistence type="predicted"/>
<name>A0A8S5SJF4_9CAUD</name>
<protein>
    <submittedName>
        <fullName evidence="1">Uncharacterized protein</fullName>
    </submittedName>
</protein>
<evidence type="ECO:0000313" key="1">
    <source>
        <dbReference type="EMBL" id="DAF51064.1"/>
    </source>
</evidence>
<accession>A0A8S5SJF4</accession>
<sequence>MFRLTRLLAGLGMAKINVLKAGMIMTDLSLNLI</sequence>
<organism evidence="1">
    <name type="scientific">Siphoviridae sp. ctFIm6</name>
    <dbReference type="NCBI Taxonomy" id="2827818"/>
    <lineage>
        <taxon>Viruses</taxon>
        <taxon>Duplodnaviria</taxon>
        <taxon>Heunggongvirae</taxon>
        <taxon>Uroviricota</taxon>
        <taxon>Caudoviricetes</taxon>
    </lineage>
</organism>